<name>A0A8J4D3T4_9CHLO</name>
<feature type="compositionally biased region" description="Basic and acidic residues" evidence="2">
    <location>
        <begin position="1526"/>
        <end position="1536"/>
    </location>
</feature>
<dbReference type="PROSITE" id="PS51840">
    <property type="entry name" value="C2_NT"/>
    <property type="match status" value="1"/>
</dbReference>
<feature type="coiled-coil region" evidence="1">
    <location>
        <begin position="1787"/>
        <end position="1835"/>
    </location>
</feature>
<evidence type="ECO:0000313" key="4">
    <source>
        <dbReference type="EMBL" id="GIL91292.1"/>
    </source>
</evidence>
<feature type="compositionally biased region" description="Polar residues" evidence="2">
    <location>
        <begin position="1837"/>
        <end position="1855"/>
    </location>
</feature>
<feature type="compositionally biased region" description="Polar residues" evidence="2">
    <location>
        <begin position="1683"/>
        <end position="1697"/>
    </location>
</feature>
<dbReference type="EMBL" id="BNCQ01000019">
    <property type="protein sequence ID" value="GIM05539.1"/>
    <property type="molecule type" value="Genomic_DNA"/>
</dbReference>
<feature type="compositionally biased region" description="Low complexity" evidence="2">
    <location>
        <begin position="484"/>
        <end position="495"/>
    </location>
</feature>
<dbReference type="OrthoDB" id="540141at2759"/>
<dbReference type="PANTHER" id="PTHR23159:SF31">
    <property type="entry name" value="CENTROSOME-ASSOCIATED PROTEIN CEP250 ISOFORM X1"/>
    <property type="match status" value="1"/>
</dbReference>
<dbReference type="Gene3D" id="1.20.5.170">
    <property type="match status" value="1"/>
</dbReference>
<dbReference type="PANTHER" id="PTHR23159">
    <property type="entry name" value="CENTROSOMAL PROTEIN 2"/>
    <property type="match status" value="1"/>
</dbReference>
<evidence type="ECO:0000313" key="5">
    <source>
        <dbReference type="EMBL" id="GIM05539.1"/>
    </source>
</evidence>
<dbReference type="Proteomes" id="UP000722791">
    <property type="component" value="Unassembled WGS sequence"/>
</dbReference>
<keyword evidence="1" id="KW-0175">Coiled coil</keyword>
<feature type="region of interest" description="Disordered" evidence="2">
    <location>
        <begin position="1837"/>
        <end position="1866"/>
    </location>
</feature>
<feature type="compositionally biased region" description="Low complexity" evidence="2">
    <location>
        <begin position="339"/>
        <end position="365"/>
    </location>
</feature>
<sequence length="2132" mass="230568">MFGKILRAGKGGHGVKYKIDLQVVQLENLPTSIRKCRVVWARSAKLQMTDIKDVRGSVASFKQTLTQVTTIYRDKAGKYEPKEYELKVQVPGKSSTDSPVTVGKSVLDMAKYCKDETTTQSAMVPIAFKIGTSTTGYLRLLITTIFLGDSNEDGGTEVSGLTGLTSDHGSMREQDLEGFGDEEHAKFTKKARTSKREEASTSATGSSGRGSSNKRAEGPRGHKPLPPTAEEEDSDLEDKPEAEPALTTVKSGRRKPSAARSPEIEEAEEASDNPFAKKKPTVQKVPAKVWEDDEDVSPLNSDVSDSEPPKPATRSKKVEGPDQSLDDMKTSLFSTKKTAGSTVKGVAGASAVAAAPSSKGSSSKANKIPTPSPPPPVENEDDESLRDDLFSAKPKGGLATASTKRKGAVAKPSAAAAAAGAGKQQKSKATLPSPPEDDDEEDEDLHSSNTAAQYTGATQKPRSKAVESSDAPVAKGSSLLTRAGSKQDSSKGGSDAELEQLRKQVSQLEKQLLDEQVAKDDLNKKMQKYADKIADLEDQLAEGDLTELYAQMKEMEEKHQAEIKGMEAKYQTEIKELMERHLTEVAELDEQHQAEVAELQRAASESGRRRGGASVEEIERLKAELTEQDALFETRTRKMAAEHAAANAAREAAETKLAAANKMIDDSLLAATKQQQENKTLQEEIARLKRQIEDASMWDTSAAVAAATAVSNNGRRGSEAEAELEELRERVEELEEENARLQKLNEVAQGTVASMLSDIRAVHPDAQGGRDFKSRTDFSALDRLAVEVHCLCDAYTHQSSELRSVQERLTDLSQQAAAVTARTSASGEPGAFDGDFAVSGLNTTSAKVKPHELLSRVQQLTAERDSLQDKLATQRQAQSDLATAQARLTTTQADLAATRNELATAQANLAVMQADLAAAESDLVAARKLVEELRQQVDTLTFEKEAVERFKVATIADLRRQNDELRSSLRSLSSLAPSPRIGVEDDLLPAATPHTAAEARATFATLAASRAASGAGDGIIEGNWHEFEYLVAQLKADRADLRRQVEQLKADKAMLGKQVEDLRSAGGALQVPAATMSAVGMPGLLRQPSRQHAEGLELECSNLRSEVTRLQAQLAELSEADTIIKEWSDYADGLVADKARLEQQVQELTQRLDNGLLSHDLRTADTERRIADWQRKAGEAERRAVELERQVAVLQQRAADAASRAEGLELQLREAVFRAQGAERRVEDAESRASAPDLASIMATAAAASVAASPLGTPRQPVDTTEVIELRRQIARLEASLSALRMQLIETHSQPVTAREDAVLTARSQGELWNRNTAQGVLHGEPGIQSAEEDGRNDATSRDGRSTGSGQDDRGWHEELEQLRARNASLEATLAGLQASLEVATLQAVQGSSNEISTREAKHQIQELQNRLSLVLQEKAKLDSTVVLLRAELERAPLMSHESGVLVPADSAAAGASVLCQKATAAATAAEAVVATPASPGIVEDAAADLQKQVEALEEEVEKLRKERSELRGQVKELRLEARRLEDEKEEAEHVASRLSSEMEELAEALDASNSENERLSLEVLNLRDQLEQLEVVHDAGPSSGSRSRRSSKCTKKSSGSGSDLDDSALRQQAPLGQVDAERELTAVRAAARDLIRQLAAGGQNQGAAEEEHDPSGGLGDGEDLAHALQSLRAQIAELQRQNRTLQQATPRRSPSNAAAASVTAEAQLAKATARIDELQALLEDAEIENQHLTEQLEECLTGGRKGPGSVGSAAEECQSSYGGSAAAGATGASNPYSYGHANTLTLSAFEQRLAMVESQRDELSASLAESSLTNRRLEAEVAALQQELAGVRQQLNASTSGALERTSMQVSTRGRASRAASDAEDKKRLEELQAANRKLEAVCDDLEEKAHVAQERAQVLKTELEAAKEKIRGLEAAAAALQKRMEDEVAGPGRQSKEKVADLEARVSRLEREKATLEEQLEEEWATRKELEKNLKNKLDRAGDDEAAQTVAAFEVKYNRLKERYKMLEDSSQEELDELQDQLTEALSQVGDLQRQVKQLQTQVAQTRSAGAAGGAANVEELRNLRSENERLVQQLVSKTMELAELSESEITIKRELARLQEVNRKLAQKATTLEAQAAVAQAGKPAKGKK</sequence>
<feature type="coiled-coil region" evidence="1">
    <location>
        <begin position="643"/>
        <end position="751"/>
    </location>
</feature>
<evidence type="ECO:0000313" key="6">
    <source>
        <dbReference type="Proteomes" id="UP000747110"/>
    </source>
</evidence>
<feature type="coiled-coil region" evidence="1">
    <location>
        <begin position="1360"/>
        <end position="1425"/>
    </location>
</feature>
<dbReference type="Pfam" id="PF10358">
    <property type="entry name" value="NT-C2"/>
    <property type="match status" value="1"/>
</dbReference>
<reference evidence="4" key="1">
    <citation type="journal article" date="2021" name="Proc. Natl. Acad. Sci. U.S.A.">
        <title>Three genomes in the algal genus Volvox reveal the fate of a haploid sex-determining region after a transition to homothallism.</title>
        <authorList>
            <person name="Yamamoto K."/>
            <person name="Hamaji T."/>
            <person name="Kawai-Toyooka H."/>
            <person name="Matsuzaki R."/>
            <person name="Takahashi F."/>
            <person name="Nishimura Y."/>
            <person name="Kawachi M."/>
            <person name="Noguchi H."/>
            <person name="Minakuchi Y."/>
            <person name="Umen J.G."/>
            <person name="Toyoda A."/>
            <person name="Nozaki H."/>
        </authorList>
    </citation>
    <scope>NUCLEOTIDE SEQUENCE</scope>
    <source>
        <strain evidence="5">NIES-3785</strain>
        <strain evidence="4">NIES-3786</strain>
    </source>
</reference>
<evidence type="ECO:0000256" key="1">
    <source>
        <dbReference type="SAM" id="Coils"/>
    </source>
</evidence>
<protein>
    <recommendedName>
        <fullName evidence="3">C2 NT-type domain-containing protein</fullName>
    </recommendedName>
</protein>
<feature type="compositionally biased region" description="Polar residues" evidence="2">
    <location>
        <begin position="447"/>
        <end position="460"/>
    </location>
</feature>
<feature type="region of interest" description="Disordered" evidence="2">
    <location>
        <begin position="1683"/>
        <end position="1702"/>
    </location>
</feature>
<comment type="caution">
    <text evidence="4">The sequence shown here is derived from an EMBL/GenBank/DDBJ whole genome shotgun (WGS) entry which is preliminary data.</text>
</comment>
<dbReference type="EMBL" id="BNCP01000063">
    <property type="protein sequence ID" value="GIL91292.1"/>
    <property type="molecule type" value="Genomic_DNA"/>
</dbReference>
<dbReference type="Proteomes" id="UP000747110">
    <property type="component" value="Unassembled WGS sequence"/>
</dbReference>
<feature type="compositionally biased region" description="Basic residues" evidence="2">
    <location>
        <begin position="1587"/>
        <end position="1596"/>
    </location>
</feature>
<proteinExistence type="predicted"/>
<gene>
    <name evidence="4" type="ORF">Vretifemale_18861</name>
    <name evidence="5" type="ORF">Vretimale_9986</name>
</gene>
<feature type="coiled-coil region" evidence="1">
    <location>
        <begin position="857"/>
        <end position="975"/>
    </location>
</feature>
<evidence type="ECO:0000256" key="2">
    <source>
        <dbReference type="SAM" id="MobiDB-lite"/>
    </source>
</evidence>
<feature type="compositionally biased region" description="Low complexity" evidence="2">
    <location>
        <begin position="409"/>
        <end position="429"/>
    </location>
</feature>
<feature type="region of interest" description="Disordered" evidence="2">
    <location>
        <begin position="1315"/>
        <end position="1355"/>
    </location>
</feature>
<feature type="coiled-coil region" evidence="1">
    <location>
        <begin position="1093"/>
        <end position="1232"/>
    </location>
</feature>
<feature type="compositionally biased region" description="Basic and acidic residues" evidence="2">
    <location>
        <begin position="169"/>
        <end position="186"/>
    </location>
</feature>
<accession>A0A8J4D3T4</accession>
<organism evidence="4 6">
    <name type="scientific">Volvox reticuliferus</name>
    <dbReference type="NCBI Taxonomy" id="1737510"/>
    <lineage>
        <taxon>Eukaryota</taxon>
        <taxon>Viridiplantae</taxon>
        <taxon>Chlorophyta</taxon>
        <taxon>core chlorophytes</taxon>
        <taxon>Chlorophyceae</taxon>
        <taxon>CS clade</taxon>
        <taxon>Chlamydomonadales</taxon>
        <taxon>Volvocaceae</taxon>
        <taxon>Volvox</taxon>
    </lineage>
</organism>
<feature type="region of interest" description="Disordered" evidence="2">
    <location>
        <begin position="1577"/>
        <end position="1610"/>
    </location>
</feature>
<feature type="compositionally biased region" description="Acidic residues" evidence="2">
    <location>
        <begin position="435"/>
        <end position="444"/>
    </location>
</feature>
<keyword evidence="6" id="KW-1185">Reference proteome</keyword>
<feature type="compositionally biased region" description="Low complexity" evidence="2">
    <location>
        <begin position="200"/>
        <end position="211"/>
    </location>
</feature>
<feature type="compositionally biased region" description="Basic and acidic residues" evidence="2">
    <location>
        <begin position="1333"/>
        <end position="1355"/>
    </location>
</feature>
<feature type="region of interest" description="Disordered" evidence="2">
    <location>
        <begin position="1641"/>
        <end position="1663"/>
    </location>
</feature>
<feature type="domain" description="C2 NT-type" evidence="3">
    <location>
        <begin position="7"/>
        <end position="146"/>
    </location>
</feature>
<dbReference type="SUPFAM" id="SSF57997">
    <property type="entry name" value="Tropomyosin"/>
    <property type="match status" value="1"/>
</dbReference>
<evidence type="ECO:0000259" key="3">
    <source>
        <dbReference type="PROSITE" id="PS51840"/>
    </source>
</evidence>
<dbReference type="InterPro" id="IPR019448">
    <property type="entry name" value="NT-C2"/>
</dbReference>
<feature type="coiled-coil region" evidence="1">
    <location>
        <begin position="1031"/>
        <end position="1065"/>
    </location>
</feature>
<feature type="region of interest" description="Disordered" evidence="2">
    <location>
        <begin position="151"/>
        <end position="502"/>
    </location>
</feature>
<feature type="region of interest" description="Disordered" evidence="2">
    <location>
        <begin position="1526"/>
        <end position="1555"/>
    </location>
</feature>